<accession>A0A1E3J7B9</accession>
<evidence type="ECO:0000313" key="2">
    <source>
        <dbReference type="EMBL" id="ODN95831.1"/>
    </source>
</evidence>
<proteinExistence type="predicted"/>
<organism evidence="2 3">
    <name type="scientific">Cryptococcus wingfieldii CBS 7118</name>
    <dbReference type="NCBI Taxonomy" id="1295528"/>
    <lineage>
        <taxon>Eukaryota</taxon>
        <taxon>Fungi</taxon>
        <taxon>Dikarya</taxon>
        <taxon>Basidiomycota</taxon>
        <taxon>Agaricomycotina</taxon>
        <taxon>Tremellomycetes</taxon>
        <taxon>Tremellales</taxon>
        <taxon>Cryptococcaceae</taxon>
        <taxon>Cryptococcus</taxon>
    </lineage>
</organism>
<dbReference type="OrthoDB" id="3256826at2759"/>
<evidence type="ECO:0000256" key="1">
    <source>
        <dbReference type="SAM" id="MobiDB-lite"/>
    </source>
</evidence>
<dbReference type="RefSeq" id="XP_019031496.1">
    <property type="nucleotide sequence ID" value="XM_019176568.1"/>
</dbReference>
<protein>
    <submittedName>
        <fullName evidence="2">Uncharacterized protein</fullName>
    </submittedName>
</protein>
<gene>
    <name evidence="2" type="ORF">L198_04449</name>
</gene>
<comment type="caution">
    <text evidence="2">The sequence shown here is derived from an EMBL/GenBank/DDBJ whole genome shotgun (WGS) entry which is preliminary data.</text>
</comment>
<feature type="region of interest" description="Disordered" evidence="1">
    <location>
        <begin position="290"/>
        <end position="392"/>
    </location>
</feature>
<reference evidence="2 3" key="1">
    <citation type="submission" date="2016-06" db="EMBL/GenBank/DDBJ databases">
        <title>Evolution of pathogenesis and genome organization in the Tremellales.</title>
        <authorList>
            <person name="Cuomo C."/>
            <person name="Litvintseva A."/>
            <person name="Heitman J."/>
            <person name="Chen Y."/>
            <person name="Sun S."/>
            <person name="Springer D."/>
            <person name="Dromer F."/>
            <person name="Young S."/>
            <person name="Zeng Q."/>
            <person name="Chapman S."/>
            <person name="Gujja S."/>
            <person name="Saif S."/>
            <person name="Birren B."/>
        </authorList>
    </citation>
    <scope>NUCLEOTIDE SEQUENCE [LARGE SCALE GENOMIC DNA]</scope>
    <source>
        <strain evidence="2 3">CBS 7118</strain>
    </source>
</reference>
<name>A0A1E3J7B9_9TREE</name>
<sequence>MPFGVISYGEGALLFTCVLNALAIELYAFTRFARPADNGQIAREYLAVAAILRAKRLESSGHVSDTLQRGYHSHDTEACTVLYRDGQGVDTSIPTRFARSIAAAKYSLAICPSSAGLANLVKAYNSIANAFKAQVNNNAPSPYEITPNGIGFYNTKLEFRSKVFMFANRKNDASLRLYTLPLYSLTWCYHQYTGENFPCDSDLEEPVVTAMLKGTAYRRRPWPRVVVRGPSVDPESSDAEAIFEAGFHSLVYLPDDVVLSVAFNVEGYVMDGKRAGLEWTPSTIIVHGRVSAGNTTESSPAKRPRQDALSSNVLLGKSPVKKTKSSSMPSESPVASNSSSAASNSYAGPSSSSTAPSSSAVTSSDVFGGTEPLRKSSRSRKGKEREDDDYEG</sequence>
<dbReference type="Proteomes" id="UP000094819">
    <property type="component" value="Unassembled WGS sequence"/>
</dbReference>
<dbReference type="AlphaFoldDB" id="A0A1E3J7B9"/>
<evidence type="ECO:0000313" key="3">
    <source>
        <dbReference type="Proteomes" id="UP000094819"/>
    </source>
</evidence>
<feature type="compositionally biased region" description="Low complexity" evidence="1">
    <location>
        <begin position="325"/>
        <end position="364"/>
    </location>
</feature>
<keyword evidence="3" id="KW-1185">Reference proteome</keyword>
<dbReference type="GeneID" id="30193662"/>
<dbReference type="EMBL" id="AWGH01000012">
    <property type="protein sequence ID" value="ODN95831.1"/>
    <property type="molecule type" value="Genomic_DNA"/>
</dbReference>